<evidence type="ECO:0000313" key="1">
    <source>
        <dbReference type="EMBL" id="SNU90599.1"/>
    </source>
</evidence>
<dbReference type="KEGG" id="smen:SAMEA4412692_1924"/>
<dbReference type="STRING" id="1123308.GCA_000380085_01462"/>
<sequence>MTRYLKHPALRNLKIGQESNIKDRRLTIEEVERRKAQKRLQKKRKR</sequence>
<dbReference type="RefSeq" id="WP_018374005.1">
    <property type="nucleotide sequence ID" value="NZ_LT906439.1"/>
</dbReference>
<reference evidence="1 2" key="1">
    <citation type="submission" date="2017-06" db="EMBL/GenBank/DDBJ databases">
        <authorList>
            <consortium name="Pathogen Informatics"/>
        </authorList>
    </citation>
    <scope>NUCLEOTIDE SEQUENCE [LARGE SCALE GENOMIC DNA]</scope>
    <source>
        <strain evidence="1 2">NCTC13788</strain>
    </source>
</reference>
<organism evidence="1 2">
    <name type="scientific">Streptococcus merionis</name>
    <dbReference type="NCBI Taxonomy" id="400065"/>
    <lineage>
        <taxon>Bacteria</taxon>
        <taxon>Bacillati</taxon>
        <taxon>Bacillota</taxon>
        <taxon>Bacilli</taxon>
        <taxon>Lactobacillales</taxon>
        <taxon>Streptococcaceae</taxon>
        <taxon>Streptococcus</taxon>
    </lineage>
</organism>
<dbReference type="AlphaFoldDB" id="A0A239SZD3"/>
<gene>
    <name evidence="1" type="ORF">SAMEA4412692_01924</name>
</gene>
<proteinExistence type="predicted"/>
<evidence type="ECO:0000313" key="2">
    <source>
        <dbReference type="Proteomes" id="UP000215185"/>
    </source>
</evidence>
<protein>
    <submittedName>
        <fullName evidence="1">Uncharacterized protein</fullName>
    </submittedName>
</protein>
<name>A0A239SZD3_9STRE</name>
<accession>A0A239SZD3</accession>
<dbReference type="Proteomes" id="UP000215185">
    <property type="component" value="Chromosome 1"/>
</dbReference>
<keyword evidence="2" id="KW-1185">Reference proteome</keyword>
<dbReference type="EMBL" id="LT906439">
    <property type="protein sequence ID" value="SNU90599.1"/>
    <property type="molecule type" value="Genomic_DNA"/>
</dbReference>